<feature type="compositionally biased region" description="Acidic residues" evidence="5">
    <location>
        <begin position="484"/>
        <end position="496"/>
    </location>
</feature>
<feature type="transmembrane region" description="Helical" evidence="6">
    <location>
        <begin position="27"/>
        <end position="48"/>
    </location>
</feature>
<evidence type="ECO:0000259" key="7">
    <source>
        <dbReference type="Pfam" id="PF06664"/>
    </source>
</evidence>
<feature type="region of interest" description="Disordered" evidence="5">
    <location>
        <begin position="476"/>
        <end position="496"/>
    </location>
</feature>
<sequence length="496" mass="56671">MAKEDDGSAPPIATNYFESELCKPTGIVISLIIWVVIFTPLLVISFFLPSPYRTEYTSTWQCPASLTDFDPELCAGTDLRSFNSSNPVVFRSNYSQSSYREVYFELVPQTEEKEIGLNMKFNISYSVDFVTLGKSKSDIYNTSIVLQCRHHSTQCEPVFLYSGIPRDYNITLYYVSDETEVQTAVKTITKDAKIKITSGNPAASIVQVIFRYVFMAITLILLIFFFIKMCIVPGKTIMEQRWLAYLAIAAIIHDNPLYALQFGFSAFALSVLDALFSSFFNASIMLYLLIILGGFITRKPTFLKFTLPRLILIIIYFICDAVSAITTLSDQTIDAIANNTIVQTTASILLMIVYVIWAFWFLYTVVRCIVIARKHDRAIKGRYRVFVIYLVVNGIIIMLPIAFQRFFGISIRSQMNLVLRMTADLFIWILLIWLAPTRREKSTRRSIHTALNPKVDHIKDDPTGTNAIPLRQAMEDEHFHQEDDNNENQELEEVPM</sequence>
<keyword evidence="2 6" id="KW-0812">Transmembrane</keyword>
<evidence type="ECO:0000256" key="1">
    <source>
        <dbReference type="ARBA" id="ARBA00004141"/>
    </source>
</evidence>
<dbReference type="Pfam" id="PF06664">
    <property type="entry name" value="WLS-like_TM"/>
    <property type="match status" value="1"/>
</dbReference>
<evidence type="ECO:0000256" key="3">
    <source>
        <dbReference type="ARBA" id="ARBA00022989"/>
    </source>
</evidence>
<gene>
    <name evidence="8" type="ORF">BLNAU_21719</name>
</gene>
<evidence type="ECO:0000256" key="5">
    <source>
        <dbReference type="SAM" id="MobiDB-lite"/>
    </source>
</evidence>
<dbReference type="PANTHER" id="PTHR31918">
    <property type="entry name" value="TRANSMEMBRANE PROTEIN 181"/>
    <property type="match status" value="1"/>
</dbReference>
<reference evidence="8 9" key="1">
    <citation type="journal article" date="2022" name="bioRxiv">
        <title>Genomics of Preaxostyla Flagellates Illuminates Evolutionary Transitions and the Path Towards Mitochondrial Loss.</title>
        <authorList>
            <person name="Novak L.V.F."/>
            <person name="Treitli S.C."/>
            <person name="Pyrih J."/>
            <person name="Halakuc P."/>
            <person name="Pipaliya S.V."/>
            <person name="Vacek V."/>
            <person name="Brzon O."/>
            <person name="Soukal P."/>
            <person name="Eme L."/>
            <person name="Dacks J.B."/>
            <person name="Karnkowska A."/>
            <person name="Elias M."/>
            <person name="Hampl V."/>
        </authorList>
    </citation>
    <scope>NUCLEOTIDE SEQUENCE [LARGE SCALE GENOMIC DNA]</scope>
    <source>
        <strain evidence="8">NAU3</strain>
        <tissue evidence="8">Gut</tissue>
    </source>
</reference>
<feature type="transmembrane region" description="Helical" evidence="6">
    <location>
        <begin position="383"/>
        <end position="403"/>
    </location>
</feature>
<dbReference type="EMBL" id="JARBJD010000350">
    <property type="protein sequence ID" value="KAK2943356.1"/>
    <property type="molecule type" value="Genomic_DNA"/>
</dbReference>
<accession>A0ABQ9WV19</accession>
<feature type="transmembrane region" description="Helical" evidence="6">
    <location>
        <begin position="275"/>
        <end position="297"/>
    </location>
</feature>
<evidence type="ECO:0000313" key="8">
    <source>
        <dbReference type="EMBL" id="KAK2943356.1"/>
    </source>
</evidence>
<comment type="caution">
    <text evidence="8">The sequence shown here is derived from an EMBL/GenBank/DDBJ whole genome shotgun (WGS) entry which is preliminary data.</text>
</comment>
<comment type="subcellular location">
    <subcellularLocation>
        <location evidence="1">Membrane</location>
        <topology evidence="1">Multi-pass membrane protein</topology>
    </subcellularLocation>
</comment>
<feature type="transmembrane region" description="Helical" evidence="6">
    <location>
        <begin position="243"/>
        <end position="269"/>
    </location>
</feature>
<keyword evidence="4 6" id="KW-0472">Membrane</keyword>
<dbReference type="Proteomes" id="UP001281761">
    <property type="component" value="Unassembled WGS sequence"/>
</dbReference>
<feature type="transmembrane region" description="Helical" evidence="6">
    <location>
        <begin position="415"/>
        <end position="435"/>
    </location>
</feature>
<evidence type="ECO:0000256" key="2">
    <source>
        <dbReference type="ARBA" id="ARBA00022692"/>
    </source>
</evidence>
<proteinExistence type="predicted"/>
<feature type="domain" description="Wntless-like transmembrane" evidence="7">
    <location>
        <begin position="202"/>
        <end position="437"/>
    </location>
</feature>
<organism evidence="8 9">
    <name type="scientific">Blattamonas nauphoetae</name>
    <dbReference type="NCBI Taxonomy" id="2049346"/>
    <lineage>
        <taxon>Eukaryota</taxon>
        <taxon>Metamonada</taxon>
        <taxon>Preaxostyla</taxon>
        <taxon>Oxymonadida</taxon>
        <taxon>Blattamonas</taxon>
    </lineage>
</organism>
<evidence type="ECO:0000256" key="6">
    <source>
        <dbReference type="SAM" id="Phobius"/>
    </source>
</evidence>
<dbReference type="InterPro" id="IPR047843">
    <property type="entry name" value="WLS-like_TM"/>
</dbReference>
<keyword evidence="3 6" id="KW-1133">Transmembrane helix</keyword>
<name>A0ABQ9WV19_9EUKA</name>
<feature type="transmembrane region" description="Helical" evidence="6">
    <location>
        <begin position="209"/>
        <end position="231"/>
    </location>
</feature>
<protein>
    <submittedName>
        <fullName evidence="8">Wnt-binding factor required for Wnt secretion</fullName>
    </submittedName>
</protein>
<evidence type="ECO:0000313" key="9">
    <source>
        <dbReference type="Proteomes" id="UP001281761"/>
    </source>
</evidence>
<evidence type="ECO:0000256" key="4">
    <source>
        <dbReference type="ARBA" id="ARBA00023136"/>
    </source>
</evidence>
<feature type="transmembrane region" description="Helical" evidence="6">
    <location>
        <begin position="348"/>
        <end position="371"/>
    </location>
</feature>
<dbReference type="PANTHER" id="PTHR31918:SF1">
    <property type="entry name" value="TRANSMEMBRANE PROTEIN 181"/>
    <property type="match status" value="1"/>
</dbReference>
<keyword evidence="9" id="KW-1185">Reference proteome</keyword>
<dbReference type="InterPro" id="IPR040416">
    <property type="entry name" value="TMEM181"/>
</dbReference>
<feature type="transmembrane region" description="Helical" evidence="6">
    <location>
        <begin position="309"/>
        <end position="328"/>
    </location>
</feature>